<feature type="compositionally biased region" description="Low complexity" evidence="9">
    <location>
        <begin position="1"/>
        <end position="23"/>
    </location>
</feature>
<keyword evidence="2 11" id="KW-0723">Serine/threonine-protein kinase</keyword>
<evidence type="ECO:0000256" key="7">
    <source>
        <dbReference type="ARBA" id="ARBA00047899"/>
    </source>
</evidence>
<feature type="compositionally biased region" description="Polar residues" evidence="9">
    <location>
        <begin position="181"/>
        <end position="195"/>
    </location>
</feature>
<feature type="compositionally biased region" description="Polar residues" evidence="9">
    <location>
        <begin position="730"/>
        <end position="763"/>
    </location>
</feature>
<dbReference type="InterPro" id="IPR011009">
    <property type="entry name" value="Kinase-like_dom_sf"/>
</dbReference>
<feature type="region of interest" description="Disordered" evidence="9">
    <location>
        <begin position="1059"/>
        <end position="1079"/>
    </location>
</feature>
<comment type="catalytic activity">
    <reaction evidence="7">
        <text>L-threonyl-[protein] + ATP = O-phospho-L-threonyl-[protein] + ADP + H(+)</text>
        <dbReference type="Rhea" id="RHEA:46608"/>
        <dbReference type="Rhea" id="RHEA-COMP:11060"/>
        <dbReference type="Rhea" id="RHEA-COMP:11605"/>
        <dbReference type="ChEBI" id="CHEBI:15378"/>
        <dbReference type="ChEBI" id="CHEBI:30013"/>
        <dbReference type="ChEBI" id="CHEBI:30616"/>
        <dbReference type="ChEBI" id="CHEBI:61977"/>
        <dbReference type="ChEBI" id="CHEBI:456216"/>
        <dbReference type="EC" id="2.7.11.1"/>
    </reaction>
</comment>
<reference evidence="11 12" key="1">
    <citation type="submission" date="2015-01" db="EMBL/GenBank/DDBJ databases">
        <title>The Genome Sequence of Cryptococcus gattii Ram5.</title>
        <authorList>
            <consortium name="The Broad Institute Genomics Platform"/>
            <person name="Cuomo C."/>
            <person name="Litvintseva A."/>
            <person name="Chen Y."/>
            <person name="Heitman J."/>
            <person name="Sun S."/>
            <person name="Springer D."/>
            <person name="Dromer F."/>
            <person name="Young S."/>
            <person name="Zeng Q."/>
            <person name="Gargeya S."/>
            <person name="Abouelleil A."/>
            <person name="Alvarado L."/>
            <person name="Chapman S.B."/>
            <person name="Gainer-Dewar J."/>
            <person name="Goldberg J."/>
            <person name="Griggs A."/>
            <person name="Gujja S."/>
            <person name="Hansen M."/>
            <person name="Howarth C."/>
            <person name="Imamovic A."/>
            <person name="Larimer J."/>
            <person name="Murphy C."/>
            <person name="Naylor J."/>
            <person name="Pearson M."/>
            <person name="Priest M."/>
            <person name="Roberts A."/>
            <person name="Saif S."/>
            <person name="Shea T."/>
            <person name="Sykes S."/>
            <person name="Wortman J."/>
            <person name="Nusbaum C."/>
            <person name="Birren B."/>
        </authorList>
    </citation>
    <scope>NUCLEOTIDE SEQUENCE [LARGE SCALE GENOMIC DNA]</scope>
    <source>
        <strain evidence="11 12">Ram5</strain>
    </source>
</reference>
<dbReference type="GO" id="GO:0005737">
    <property type="term" value="C:cytoplasm"/>
    <property type="evidence" value="ECO:0007669"/>
    <property type="project" value="TreeGrafter"/>
</dbReference>
<dbReference type="GO" id="GO:0004674">
    <property type="term" value="F:protein serine/threonine kinase activity"/>
    <property type="evidence" value="ECO:0007669"/>
    <property type="project" value="UniProtKB-KW"/>
</dbReference>
<keyword evidence="3" id="KW-0808">Transferase</keyword>
<evidence type="ECO:0000256" key="3">
    <source>
        <dbReference type="ARBA" id="ARBA00022679"/>
    </source>
</evidence>
<dbReference type="Pfam" id="PF00069">
    <property type="entry name" value="Pkinase"/>
    <property type="match status" value="1"/>
</dbReference>
<feature type="compositionally biased region" description="Gly residues" evidence="9">
    <location>
        <begin position="907"/>
        <end position="916"/>
    </location>
</feature>
<dbReference type="PANTHER" id="PTHR24343">
    <property type="entry name" value="SERINE/THREONINE KINASE"/>
    <property type="match status" value="1"/>
</dbReference>
<feature type="compositionally biased region" description="Low complexity" evidence="9">
    <location>
        <begin position="155"/>
        <end position="169"/>
    </location>
</feature>
<gene>
    <name evidence="11" type="ORF">I313_00715</name>
</gene>
<comment type="catalytic activity">
    <reaction evidence="8">
        <text>L-seryl-[protein] + ATP = O-phospho-L-seryl-[protein] + ADP + H(+)</text>
        <dbReference type="Rhea" id="RHEA:17989"/>
        <dbReference type="Rhea" id="RHEA-COMP:9863"/>
        <dbReference type="Rhea" id="RHEA-COMP:11604"/>
        <dbReference type="ChEBI" id="CHEBI:15378"/>
        <dbReference type="ChEBI" id="CHEBI:29999"/>
        <dbReference type="ChEBI" id="CHEBI:30616"/>
        <dbReference type="ChEBI" id="CHEBI:83421"/>
        <dbReference type="ChEBI" id="CHEBI:456216"/>
        <dbReference type="EC" id="2.7.11.1"/>
    </reaction>
</comment>
<dbReference type="EMBL" id="KN847896">
    <property type="protein sequence ID" value="KIR43869.1"/>
    <property type="molecule type" value="Genomic_DNA"/>
</dbReference>
<evidence type="ECO:0000313" key="12">
    <source>
        <dbReference type="Proteomes" id="UP000053392"/>
    </source>
</evidence>
<evidence type="ECO:0000256" key="5">
    <source>
        <dbReference type="ARBA" id="ARBA00022777"/>
    </source>
</evidence>
<feature type="region of interest" description="Disordered" evidence="9">
    <location>
        <begin position="126"/>
        <end position="233"/>
    </location>
</feature>
<dbReference type="SUPFAM" id="SSF56112">
    <property type="entry name" value="Protein kinase-like (PK-like)"/>
    <property type="match status" value="1"/>
</dbReference>
<dbReference type="PROSITE" id="PS00108">
    <property type="entry name" value="PROTEIN_KINASE_ST"/>
    <property type="match status" value="1"/>
</dbReference>
<dbReference type="InterPro" id="IPR000719">
    <property type="entry name" value="Prot_kinase_dom"/>
</dbReference>
<evidence type="ECO:0000256" key="8">
    <source>
        <dbReference type="ARBA" id="ARBA00048679"/>
    </source>
</evidence>
<evidence type="ECO:0000256" key="1">
    <source>
        <dbReference type="ARBA" id="ARBA00012513"/>
    </source>
</evidence>
<dbReference type="FunFam" id="1.10.510.10:FF:000832">
    <property type="entry name" value="Serine/threonine protein kinase, variant"/>
    <property type="match status" value="1"/>
</dbReference>
<evidence type="ECO:0000259" key="10">
    <source>
        <dbReference type="PROSITE" id="PS50011"/>
    </source>
</evidence>
<dbReference type="AlphaFoldDB" id="A0A0D0VBN5"/>
<dbReference type="GO" id="GO:0005524">
    <property type="term" value="F:ATP binding"/>
    <property type="evidence" value="ECO:0007669"/>
    <property type="project" value="UniProtKB-KW"/>
</dbReference>
<dbReference type="Proteomes" id="UP000053392">
    <property type="component" value="Unassembled WGS sequence"/>
</dbReference>
<feature type="compositionally biased region" description="Polar residues" evidence="9">
    <location>
        <begin position="1059"/>
        <end position="1075"/>
    </location>
</feature>
<dbReference type="InterPro" id="IPR008271">
    <property type="entry name" value="Ser/Thr_kinase_AS"/>
</dbReference>
<evidence type="ECO:0000313" key="11">
    <source>
        <dbReference type="EMBL" id="KIR43869.1"/>
    </source>
</evidence>
<organism evidence="11 12">
    <name type="scientific">Cryptococcus deuterogattii Ram5</name>
    <dbReference type="NCBI Taxonomy" id="1296110"/>
    <lineage>
        <taxon>Eukaryota</taxon>
        <taxon>Fungi</taxon>
        <taxon>Dikarya</taxon>
        <taxon>Basidiomycota</taxon>
        <taxon>Agaricomycotina</taxon>
        <taxon>Tremellomycetes</taxon>
        <taxon>Tremellales</taxon>
        <taxon>Cryptococcaceae</taxon>
        <taxon>Cryptococcus</taxon>
        <taxon>Cryptococcus gattii species complex</taxon>
    </lineage>
</organism>
<evidence type="ECO:0000256" key="6">
    <source>
        <dbReference type="ARBA" id="ARBA00022840"/>
    </source>
</evidence>
<evidence type="ECO:0000256" key="4">
    <source>
        <dbReference type="ARBA" id="ARBA00022741"/>
    </source>
</evidence>
<sequence length="1099" mass="116363">MSNSPSLGSPIPIIPSLTPSTSPRRNTGLSPPLLPRTGLLPAISSVRRSSGEFESGSPSPPPVISSRPSVVMGFSPATTHQVLSAVPESSSTSPRSGPLGLNIAATKRMNSRSPPLSTPIDQAFQFAEGSPRPQPSSPRNGGLSSDYLPRSRRNSAAIVSISLSSRSRSNTPQGGSAPISGHNSGNDTSNKTSAAVTPRGNEQPLHMSDSWAPGVDELDDWQPAGGMLLDHGDDEASAVDDYMDDYDDKVEQAWSGFSDSSPVVEDVLTPGMVIGEGLKFQGEIIVPAVSRMAMADGSDVGLPLRRGGSEATKVLRQDGRYEKKRYEVVRRLGTGSYAVVYLTRRWLFLMLELCPGEDLMSFSQSPGAAFSQSHSHIGASPASLLFAHHNGGQYSSHFTPSQTPPTPSLLSAFSANTLLSQRRLRLIASMFSQMCEAVAVCHDAGVSHRDIKPENFICCDSVELEAAADGEFGEDEGESIKPVNFGPQAKRKVIVKLTDFGLATTDYESGDVECGSKPYMSYECRNNLGPSYLPAPADVWSLGIVLINMLFHRNPWKDPTHGDPNFDNFLMDPIGFILSKFTGIGREVASYLADHVLCIDVDQRVSAKEFGAWIKTLPEMIGGRKAMHSLKLSRLDTHKATTVDKGMFMKSPMGNSNVGKKYSTSALTSAMSSSTAGLGSTPTLSGLPPPSSLLEEDEGELEQESPVREQEEVIEPEPILPTPPLESDGMYSTATSATVDEQTTPTDESTFPSPSAALSTGISDEQDDSRDCIDSDTRSLSTHKRRKRGVRKGKAAQAAAAAAAATDDPLSQSSRDALLSELASASQSLAREMSKLHKPSVDVNRIEDFPPLGVTAAQVAAEKKSKWKDMMKLSQGNPELAALAKRVKERDSDGSLNLSAPAQLQGGERGGFGAKSGKGRNAHTFATTSLTSGATNTGAEDELGVKNAAHRPRKEGGDDSRSRKAAQAAAAIAGGMEPMGSFGKPSHIKPVHHHAHTTGSIDYGIPSPAPDPNSFSAQKAQLKKNGQAIPPAAQKLVIKPALTSVDSAATIKAATVVSESPSSPGTVTLGPTSPNKPKLKGQISTLAKMLSGLKTKGKE</sequence>
<dbReference type="HOGENOM" id="CLU_271498_0_0_1"/>
<feature type="domain" description="Protein kinase" evidence="10">
    <location>
        <begin position="326"/>
        <end position="614"/>
    </location>
</feature>
<feature type="compositionally biased region" description="Polar residues" evidence="9">
    <location>
        <begin position="924"/>
        <end position="938"/>
    </location>
</feature>
<proteinExistence type="predicted"/>
<keyword evidence="5 11" id="KW-0418">Kinase</keyword>
<dbReference type="OrthoDB" id="541276at2759"/>
<keyword evidence="4" id="KW-0547">Nucleotide-binding</keyword>
<dbReference type="Gene3D" id="1.10.510.10">
    <property type="entry name" value="Transferase(Phosphotransferase) domain 1"/>
    <property type="match status" value="1"/>
</dbReference>
<feature type="compositionally biased region" description="Basic residues" evidence="9">
    <location>
        <begin position="781"/>
        <end position="794"/>
    </location>
</feature>
<name>A0A0D0VBN5_9TREE</name>
<dbReference type="PANTHER" id="PTHR24343:SF449">
    <property type="entry name" value="SERINE_THREONINE PROTEIN KINASE"/>
    <property type="match status" value="1"/>
</dbReference>
<feature type="region of interest" description="Disordered" evidence="9">
    <location>
        <begin position="1"/>
        <end position="71"/>
    </location>
</feature>
<feature type="compositionally biased region" description="Low complexity" evidence="9">
    <location>
        <begin position="672"/>
        <end position="686"/>
    </location>
</feature>
<protein>
    <recommendedName>
        <fullName evidence="1">non-specific serine/threonine protein kinase</fullName>
        <ecNumber evidence="1">2.7.11.1</ecNumber>
    </recommendedName>
</protein>
<keyword evidence="6" id="KW-0067">ATP-binding</keyword>
<evidence type="ECO:0000256" key="2">
    <source>
        <dbReference type="ARBA" id="ARBA00022527"/>
    </source>
</evidence>
<feature type="region of interest" description="Disordered" evidence="9">
    <location>
        <begin position="672"/>
        <end position="795"/>
    </location>
</feature>
<accession>A0A0D0VBN5</accession>
<keyword evidence="12" id="KW-1185">Reference proteome</keyword>
<feature type="compositionally biased region" description="Acidic residues" evidence="9">
    <location>
        <begin position="694"/>
        <end position="703"/>
    </location>
</feature>
<feature type="compositionally biased region" description="Basic residues" evidence="9">
    <location>
        <begin position="986"/>
        <end position="996"/>
    </location>
</feature>
<dbReference type="PROSITE" id="PS50011">
    <property type="entry name" value="PROTEIN_KINASE_DOM"/>
    <property type="match status" value="1"/>
</dbReference>
<dbReference type="SMART" id="SM00220">
    <property type="entry name" value="S_TKc"/>
    <property type="match status" value="1"/>
</dbReference>
<feature type="compositionally biased region" description="Low complexity" evidence="9">
    <location>
        <begin position="44"/>
        <end position="57"/>
    </location>
</feature>
<evidence type="ECO:0000256" key="9">
    <source>
        <dbReference type="SAM" id="MobiDB-lite"/>
    </source>
</evidence>
<feature type="region of interest" description="Disordered" evidence="9">
    <location>
        <begin position="887"/>
        <end position="1027"/>
    </location>
</feature>
<dbReference type="GO" id="GO:0005634">
    <property type="term" value="C:nucleus"/>
    <property type="evidence" value="ECO:0007669"/>
    <property type="project" value="TreeGrafter"/>
</dbReference>
<dbReference type="EC" id="2.7.11.1" evidence="1"/>